<dbReference type="PANTHER" id="PTHR39337:SF1">
    <property type="entry name" value="BLR5642 PROTEIN"/>
    <property type="match status" value="1"/>
</dbReference>
<dbReference type="PANTHER" id="PTHR39337">
    <property type="entry name" value="BLR5642 PROTEIN"/>
    <property type="match status" value="1"/>
</dbReference>
<dbReference type="RefSeq" id="WP_002717443.1">
    <property type="nucleotide sequence ID" value="NZ_UFSI01000001.1"/>
</dbReference>
<dbReference type="AlphaFoldDB" id="A0A380WC93"/>
<evidence type="ECO:0000313" key="2">
    <source>
        <dbReference type="Proteomes" id="UP000254343"/>
    </source>
</evidence>
<reference evidence="1 2" key="1">
    <citation type="submission" date="2018-06" db="EMBL/GenBank/DDBJ databases">
        <authorList>
            <consortium name="Pathogen Informatics"/>
            <person name="Doyle S."/>
        </authorList>
    </citation>
    <scope>NUCLEOTIDE SEQUENCE [LARGE SCALE GENOMIC DNA]</scope>
    <source>
        <strain evidence="1 2">NCTC12722</strain>
    </source>
</reference>
<dbReference type="Proteomes" id="UP000254343">
    <property type="component" value="Unassembled WGS sequence"/>
</dbReference>
<dbReference type="PIRSF" id="PIRSF024492">
    <property type="entry name" value="UCP024492"/>
    <property type="match status" value="1"/>
</dbReference>
<organism evidence="1 2">
    <name type="scientific">Afipia felis</name>
    <name type="common">Cat scratch disease bacillus</name>
    <dbReference type="NCBI Taxonomy" id="1035"/>
    <lineage>
        <taxon>Bacteria</taxon>
        <taxon>Pseudomonadati</taxon>
        <taxon>Pseudomonadota</taxon>
        <taxon>Alphaproteobacteria</taxon>
        <taxon>Hyphomicrobiales</taxon>
        <taxon>Nitrobacteraceae</taxon>
        <taxon>Afipia</taxon>
    </lineage>
</organism>
<protein>
    <submittedName>
        <fullName evidence="1">Uncharacterized conserved protein</fullName>
    </submittedName>
</protein>
<name>A0A380WC93_AFIFE</name>
<dbReference type="InterPro" id="IPR007438">
    <property type="entry name" value="DUF488"/>
</dbReference>
<evidence type="ECO:0000313" key="1">
    <source>
        <dbReference type="EMBL" id="SUU86620.1"/>
    </source>
</evidence>
<gene>
    <name evidence="1" type="ORF">NCTC12722_03850</name>
</gene>
<proteinExistence type="predicted"/>
<dbReference type="Pfam" id="PF04343">
    <property type="entry name" value="DUF488"/>
    <property type="match status" value="1"/>
</dbReference>
<sequence>MDQPFFTIGHSTRTIEEFVDLLRDSEVTLVVDVRTIPRSRANPQYNRDTLPNSLADFQIGYEHIAELGGLRAKKGVDPQINGFWKNKSFHNYADYALGEAFHQGFARLLELGAKQRCAIMCAEAVWWRCHRRIIADYLLARGKQVFHILGKGHVEPATMTPSAQAQPDGAVLYSAAGA</sequence>
<dbReference type="OrthoDB" id="9789109at2"/>
<dbReference type="InterPro" id="IPR014519">
    <property type="entry name" value="UCP024492"/>
</dbReference>
<dbReference type="EMBL" id="UIGB01000001">
    <property type="protein sequence ID" value="SUU86620.1"/>
    <property type="molecule type" value="Genomic_DNA"/>
</dbReference>
<accession>A0A380WC93</accession>